<dbReference type="PANTHER" id="PTHR21143:SF133">
    <property type="entry name" value="GUSTATORY AND PHEROMONE RECEPTOR 32A-RELATED"/>
    <property type="match status" value="1"/>
</dbReference>
<dbReference type="AlphaFoldDB" id="A0A8S9XJA9"/>
<keyword evidence="6 8" id="KW-0675">Receptor</keyword>
<evidence type="ECO:0000256" key="3">
    <source>
        <dbReference type="ARBA" id="ARBA00022692"/>
    </source>
</evidence>
<name>A0A8S9XJA9_APOLU</name>
<comment type="subcellular location">
    <subcellularLocation>
        <location evidence="1 8">Cell membrane</location>
        <topology evidence="1 8">Multi-pass membrane protein</topology>
    </subcellularLocation>
</comment>
<dbReference type="GO" id="GO:0008049">
    <property type="term" value="P:male courtship behavior"/>
    <property type="evidence" value="ECO:0007669"/>
    <property type="project" value="TreeGrafter"/>
</dbReference>
<evidence type="ECO:0000256" key="2">
    <source>
        <dbReference type="ARBA" id="ARBA00022475"/>
    </source>
</evidence>
<dbReference type="OrthoDB" id="8183114at2759"/>
<dbReference type="GO" id="GO:0007635">
    <property type="term" value="P:chemosensory behavior"/>
    <property type="evidence" value="ECO:0007669"/>
    <property type="project" value="TreeGrafter"/>
</dbReference>
<keyword evidence="10" id="KW-1185">Reference proteome</keyword>
<feature type="transmembrane region" description="Helical" evidence="8">
    <location>
        <begin position="180"/>
        <end position="202"/>
    </location>
</feature>
<evidence type="ECO:0000256" key="7">
    <source>
        <dbReference type="ARBA" id="ARBA00023224"/>
    </source>
</evidence>
<dbReference type="GO" id="GO:0030424">
    <property type="term" value="C:axon"/>
    <property type="evidence" value="ECO:0007669"/>
    <property type="project" value="TreeGrafter"/>
</dbReference>
<evidence type="ECO:0000256" key="4">
    <source>
        <dbReference type="ARBA" id="ARBA00022989"/>
    </source>
</evidence>
<comment type="caution">
    <text evidence="8">Lacks conserved residue(s) required for the propagation of feature annotation.</text>
</comment>
<dbReference type="GO" id="GO:0043025">
    <property type="term" value="C:neuronal cell body"/>
    <property type="evidence" value="ECO:0007669"/>
    <property type="project" value="TreeGrafter"/>
</dbReference>
<dbReference type="InterPro" id="IPR013604">
    <property type="entry name" value="7TM_chemorcpt"/>
</dbReference>
<evidence type="ECO:0000313" key="10">
    <source>
        <dbReference type="Proteomes" id="UP000466442"/>
    </source>
</evidence>
<evidence type="ECO:0000256" key="8">
    <source>
        <dbReference type="RuleBase" id="RU363108"/>
    </source>
</evidence>
<dbReference type="GO" id="GO:0007165">
    <property type="term" value="P:signal transduction"/>
    <property type="evidence" value="ECO:0007669"/>
    <property type="project" value="UniProtKB-KW"/>
</dbReference>
<organism evidence="9 10">
    <name type="scientific">Apolygus lucorum</name>
    <name type="common">Small green plant bug</name>
    <name type="synonym">Lygocoris lucorum</name>
    <dbReference type="NCBI Taxonomy" id="248454"/>
    <lineage>
        <taxon>Eukaryota</taxon>
        <taxon>Metazoa</taxon>
        <taxon>Ecdysozoa</taxon>
        <taxon>Arthropoda</taxon>
        <taxon>Hexapoda</taxon>
        <taxon>Insecta</taxon>
        <taxon>Pterygota</taxon>
        <taxon>Neoptera</taxon>
        <taxon>Paraneoptera</taxon>
        <taxon>Hemiptera</taxon>
        <taxon>Heteroptera</taxon>
        <taxon>Panheteroptera</taxon>
        <taxon>Cimicomorpha</taxon>
        <taxon>Miridae</taxon>
        <taxon>Mirini</taxon>
        <taxon>Apolygus</taxon>
    </lineage>
</organism>
<evidence type="ECO:0000256" key="1">
    <source>
        <dbReference type="ARBA" id="ARBA00004651"/>
    </source>
</evidence>
<keyword evidence="2 8" id="KW-1003">Cell membrane</keyword>
<accession>A0A8S9XJA9</accession>
<protein>
    <recommendedName>
        <fullName evidence="8">Gustatory receptor</fullName>
    </recommendedName>
</protein>
<sequence>MYNAFRIPANQKLLKVHHNQFSVGAKMGWTSDEGLIVDIFERCCKIPRAVGVYPYISRGKHILVSKFLVVYDLFLAVLIIAFDCYWLINEPPLQESGNHTITHFIRSAQLTMTCINVVMSSIWILWNKTKLQEMLDELVKFEDIIKPNNFKVCNKGLIAVVLLLTGLIVSHFIVNPISGYTGIAIYIRFQLAVIMIFSNAAFFTRCTRITGSAYFAITAQLSDSKTYNSMKDIQKAMEHLVSASEALNTVFGPQLLSITSTSFVLNTGNTYLAITSNSTTESLVSVIWVIILSKLMLHIIQTCSWTTEKAKELDKTFYRTVLEDKTGDLSQEVRVCLHFTNNRKIAFTACGFFTIDFTLAGSMIAAATTYLVILIQIGGSEKSGG</sequence>
<gene>
    <name evidence="9" type="ORF">GE061_014800</name>
</gene>
<dbReference type="Proteomes" id="UP000466442">
    <property type="component" value="Unassembled WGS sequence"/>
</dbReference>
<dbReference type="GO" id="GO:0005886">
    <property type="term" value="C:plasma membrane"/>
    <property type="evidence" value="ECO:0007669"/>
    <property type="project" value="UniProtKB-SubCell"/>
</dbReference>
<keyword evidence="3 8" id="KW-0812">Transmembrane</keyword>
<comment type="caution">
    <text evidence="9">The sequence shown here is derived from an EMBL/GenBank/DDBJ whole genome shotgun (WGS) entry which is preliminary data.</text>
</comment>
<feature type="transmembrane region" description="Helical" evidence="8">
    <location>
        <begin position="108"/>
        <end position="126"/>
    </location>
</feature>
<keyword evidence="4 8" id="KW-1133">Transmembrane helix</keyword>
<dbReference type="Pfam" id="PF08395">
    <property type="entry name" value="7tm_7"/>
    <property type="match status" value="1"/>
</dbReference>
<dbReference type="EMBL" id="WIXP02000006">
    <property type="protein sequence ID" value="KAF6209057.1"/>
    <property type="molecule type" value="Genomic_DNA"/>
</dbReference>
<dbReference type="PANTHER" id="PTHR21143">
    <property type="entry name" value="INVERTEBRATE GUSTATORY RECEPTOR"/>
    <property type="match status" value="1"/>
</dbReference>
<evidence type="ECO:0000313" key="9">
    <source>
        <dbReference type="EMBL" id="KAF6209057.1"/>
    </source>
</evidence>
<dbReference type="GO" id="GO:0030425">
    <property type="term" value="C:dendrite"/>
    <property type="evidence" value="ECO:0007669"/>
    <property type="project" value="TreeGrafter"/>
</dbReference>
<keyword evidence="5 8" id="KW-0472">Membrane</keyword>
<feature type="transmembrane region" description="Helical" evidence="8">
    <location>
        <begin position="352"/>
        <end position="377"/>
    </location>
</feature>
<comment type="similarity">
    <text evidence="8">Belongs to the insect chemoreceptor superfamily. Gustatory receptor (GR) family.</text>
</comment>
<comment type="function">
    <text evidence="8">Gustatory receptor which mediates acceptance or avoidance behavior, depending on its substrates.</text>
</comment>
<feature type="transmembrane region" description="Helical" evidence="8">
    <location>
        <begin position="67"/>
        <end position="88"/>
    </location>
</feature>
<feature type="transmembrane region" description="Helical" evidence="8">
    <location>
        <begin position="156"/>
        <end position="174"/>
    </location>
</feature>
<keyword evidence="7 8" id="KW-0807">Transducer</keyword>
<dbReference type="GO" id="GO:0050909">
    <property type="term" value="P:sensory perception of taste"/>
    <property type="evidence" value="ECO:0007669"/>
    <property type="project" value="InterPro"/>
</dbReference>
<evidence type="ECO:0000256" key="6">
    <source>
        <dbReference type="ARBA" id="ARBA00023170"/>
    </source>
</evidence>
<reference evidence="9" key="1">
    <citation type="journal article" date="2021" name="Mol. Ecol. Resour.">
        <title>Apolygus lucorum genome provides insights into omnivorousness and mesophyll feeding.</title>
        <authorList>
            <person name="Liu Y."/>
            <person name="Liu H."/>
            <person name="Wang H."/>
            <person name="Huang T."/>
            <person name="Liu B."/>
            <person name="Yang B."/>
            <person name="Yin L."/>
            <person name="Li B."/>
            <person name="Zhang Y."/>
            <person name="Zhang S."/>
            <person name="Jiang F."/>
            <person name="Zhang X."/>
            <person name="Ren Y."/>
            <person name="Wang B."/>
            <person name="Wang S."/>
            <person name="Lu Y."/>
            <person name="Wu K."/>
            <person name="Fan W."/>
            <person name="Wang G."/>
        </authorList>
    </citation>
    <scope>NUCLEOTIDE SEQUENCE</scope>
    <source>
        <strain evidence="9">12Hb</strain>
    </source>
</reference>
<proteinExistence type="inferred from homology"/>
<evidence type="ECO:0000256" key="5">
    <source>
        <dbReference type="ARBA" id="ARBA00023136"/>
    </source>
</evidence>